<dbReference type="EMBL" id="BPQB01000011">
    <property type="protein sequence ID" value="GJE89009.1"/>
    <property type="molecule type" value="Genomic_DNA"/>
</dbReference>
<dbReference type="Proteomes" id="UP000703269">
    <property type="component" value="Unassembled WGS sequence"/>
</dbReference>
<proteinExistence type="predicted"/>
<sequence length="70" mass="7462">MSDNSTQSQPPTAPPPAGSVATGGNRLAQSIPPEVFQTHSHVVLATYCSPPPSCVPRCRRWPGYCGNGRW</sequence>
<name>A0A9P3G715_9APHY</name>
<feature type="compositionally biased region" description="Low complexity" evidence="1">
    <location>
        <begin position="1"/>
        <end position="10"/>
    </location>
</feature>
<evidence type="ECO:0000313" key="2">
    <source>
        <dbReference type="EMBL" id="GJE89009.1"/>
    </source>
</evidence>
<evidence type="ECO:0000256" key="1">
    <source>
        <dbReference type="SAM" id="MobiDB-lite"/>
    </source>
</evidence>
<keyword evidence="3" id="KW-1185">Reference proteome</keyword>
<gene>
    <name evidence="2" type="ORF">PsYK624_050980</name>
</gene>
<reference evidence="2 3" key="1">
    <citation type="submission" date="2021-08" db="EMBL/GenBank/DDBJ databases">
        <title>Draft Genome Sequence of Phanerochaete sordida strain YK-624.</title>
        <authorList>
            <person name="Mori T."/>
            <person name="Dohra H."/>
            <person name="Suzuki T."/>
            <person name="Kawagishi H."/>
            <person name="Hirai H."/>
        </authorList>
    </citation>
    <scope>NUCLEOTIDE SEQUENCE [LARGE SCALE GENOMIC DNA]</scope>
    <source>
        <strain evidence="2 3">YK-624</strain>
    </source>
</reference>
<dbReference type="AlphaFoldDB" id="A0A9P3G715"/>
<feature type="region of interest" description="Disordered" evidence="1">
    <location>
        <begin position="1"/>
        <end position="33"/>
    </location>
</feature>
<accession>A0A9P3G715</accession>
<evidence type="ECO:0000313" key="3">
    <source>
        <dbReference type="Proteomes" id="UP000703269"/>
    </source>
</evidence>
<comment type="caution">
    <text evidence="2">The sequence shown here is derived from an EMBL/GenBank/DDBJ whole genome shotgun (WGS) entry which is preliminary data.</text>
</comment>
<protein>
    <submittedName>
        <fullName evidence="2">Uncharacterized protein</fullName>
    </submittedName>
</protein>
<organism evidence="2 3">
    <name type="scientific">Phanerochaete sordida</name>
    <dbReference type="NCBI Taxonomy" id="48140"/>
    <lineage>
        <taxon>Eukaryota</taxon>
        <taxon>Fungi</taxon>
        <taxon>Dikarya</taxon>
        <taxon>Basidiomycota</taxon>
        <taxon>Agaricomycotina</taxon>
        <taxon>Agaricomycetes</taxon>
        <taxon>Polyporales</taxon>
        <taxon>Phanerochaetaceae</taxon>
        <taxon>Phanerochaete</taxon>
    </lineage>
</organism>